<evidence type="ECO:0000313" key="6">
    <source>
        <dbReference type="EMBL" id="PWY98315.1"/>
    </source>
</evidence>
<dbReference type="Pfam" id="PF00857">
    <property type="entry name" value="Isochorismatase"/>
    <property type="match status" value="1"/>
</dbReference>
<evidence type="ECO:0000256" key="3">
    <source>
        <dbReference type="SAM" id="MobiDB-lite"/>
    </source>
</evidence>
<dbReference type="OrthoDB" id="1739143at2759"/>
<dbReference type="InParanoid" id="A0A317XJ87"/>
<name>A0A317XJ87_9BASI</name>
<reference evidence="6 7" key="1">
    <citation type="journal article" date="2018" name="Mol. Biol. Evol.">
        <title>Broad Genomic Sampling Reveals a Smut Pathogenic Ancestry of the Fungal Clade Ustilaginomycotina.</title>
        <authorList>
            <person name="Kijpornyongpan T."/>
            <person name="Mondo S.J."/>
            <person name="Barry K."/>
            <person name="Sandor L."/>
            <person name="Lee J."/>
            <person name="Lipzen A."/>
            <person name="Pangilinan J."/>
            <person name="LaButti K."/>
            <person name="Hainaut M."/>
            <person name="Henrissat B."/>
            <person name="Grigoriev I.V."/>
            <person name="Spatafora J.W."/>
            <person name="Aime M.C."/>
        </authorList>
    </citation>
    <scope>NUCLEOTIDE SEQUENCE [LARGE SCALE GENOMIC DNA]</scope>
    <source>
        <strain evidence="6 7">MCA 3645</strain>
    </source>
</reference>
<evidence type="ECO:0000256" key="4">
    <source>
        <dbReference type="SAM" id="SignalP"/>
    </source>
</evidence>
<evidence type="ECO:0000256" key="1">
    <source>
        <dbReference type="ARBA" id="ARBA00006336"/>
    </source>
</evidence>
<proteinExistence type="inferred from homology"/>
<dbReference type="PANTHER" id="PTHR43540:SF1">
    <property type="entry name" value="ISOCHORISMATASE HYDROLASE"/>
    <property type="match status" value="1"/>
</dbReference>
<organism evidence="6 7">
    <name type="scientific">Testicularia cyperi</name>
    <dbReference type="NCBI Taxonomy" id="1882483"/>
    <lineage>
        <taxon>Eukaryota</taxon>
        <taxon>Fungi</taxon>
        <taxon>Dikarya</taxon>
        <taxon>Basidiomycota</taxon>
        <taxon>Ustilaginomycotina</taxon>
        <taxon>Ustilaginomycetes</taxon>
        <taxon>Ustilaginales</taxon>
        <taxon>Anthracoideaceae</taxon>
        <taxon>Testicularia</taxon>
    </lineage>
</organism>
<dbReference type="InterPro" id="IPR000868">
    <property type="entry name" value="Isochorismatase-like_dom"/>
</dbReference>
<keyword evidence="2 6" id="KW-0378">Hydrolase</keyword>
<gene>
    <name evidence="6" type="ORF">BCV70DRAFT_37693</name>
</gene>
<feature type="region of interest" description="Disordered" evidence="3">
    <location>
        <begin position="67"/>
        <end position="98"/>
    </location>
</feature>
<dbReference type="EMBL" id="KZ819199">
    <property type="protein sequence ID" value="PWY98315.1"/>
    <property type="molecule type" value="Genomic_DNA"/>
</dbReference>
<dbReference type="GO" id="GO:0016787">
    <property type="term" value="F:hydrolase activity"/>
    <property type="evidence" value="ECO:0007669"/>
    <property type="project" value="UniProtKB-KW"/>
</dbReference>
<dbReference type="PANTHER" id="PTHR43540">
    <property type="entry name" value="PEROXYUREIDOACRYLATE/UREIDOACRYLATE AMIDOHYDROLASE-RELATED"/>
    <property type="match status" value="1"/>
</dbReference>
<feature type="signal peptide" evidence="4">
    <location>
        <begin position="1"/>
        <end position="20"/>
    </location>
</feature>
<dbReference type="AlphaFoldDB" id="A0A317XJ87"/>
<feature type="chain" id="PRO_5016370061" evidence="4">
    <location>
        <begin position="21"/>
        <end position="321"/>
    </location>
</feature>
<evidence type="ECO:0000256" key="2">
    <source>
        <dbReference type="ARBA" id="ARBA00022801"/>
    </source>
</evidence>
<feature type="domain" description="Isochorismatase-like" evidence="5">
    <location>
        <begin position="124"/>
        <end position="285"/>
    </location>
</feature>
<accession>A0A317XJ87</accession>
<keyword evidence="4" id="KW-0732">Signal</keyword>
<dbReference type="Gene3D" id="3.40.50.850">
    <property type="entry name" value="Isochorismatase-like"/>
    <property type="match status" value="1"/>
</dbReference>
<dbReference type="STRING" id="1882483.A0A317XJ87"/>
<evidence type="ECO:0000313" key="7">
    <source>
        <dbReference type="Proteomes" id="UP000246740"/>
    </source>
</evidence>
<dbReference type="SUPFAM" id="SSF52499">
    <property type="entry name" value="Isochorismatase-like hydrolases"/>
    <property type="match status" value="1"/>
</dbReference>
<dbReference type="Proteomes" id="UP000246740">
    <property type="component" value="Unassembled WGS sequence"/>
</dbReference>
<protein>
    <submittedName>
        <fullName evidence="6">Isochorismatase hydrolase</fullName>
    </submittedName>
</protein>
<evidence type="ECO:0000259" key="5">
    <source>
        <dbReference type="Pfam" id="PF00857"/>
    </source>
</evidence>
<dbReference type="InterPro" id="IPR050272">
    <property type="entry name" value="Isochorismatase-like_hydrls"/>
</dbReference>
<sequence>MKLVTLTTLALASMSQLASAVPQGMVSSALASASGAVSSATGMVSSAVGGATSTGFSSAASVAASSSAAPTPSSGSGSSSGSGNSTSPSSGSGSSSDSCTGNVTYIESSGPDVSAGDISFGSNTAVLFLDYVAGIVQGVRGTCDGDAFLNASATWSEAVHQADPKPLIMYSRLYFYSDEKYEVATGLPYGFSQVVSGGNFTQGSNASEIVPEVEPQQGDFVFQKIRYSAIDFNDALLVLRSQNITDVVLSGIRVSGVILSSAYPLFDNNFRVWVISNTTAEPGDRTEEIKQAVLGPQGVIPKLPANVISLEQAMQAIGASM</sequence>
<keyword evidence="7" id="KW-1185">Reference proteome</keyword>
<feature type="compositionally biased region" description="Low complexity" evidence="3">
    <location>
        <begin position="67"/>
        <end position="96"/>
    </location>
</feature>
<dbReference type="InterPro" id="IPR036380">
    <property type="entry name" value="Isochorismatase-like_sf"/>
</dbReference>
<comment type="similarity">
    <text evidence="1">Belongs to the isochorismatase family.</text>
</comment>